<evidence type="ECO:0000256" key="5">
    <source>
        <dbReference type="ARBA" id="ARBA00022475"/>
    </source>
</evidence>
<dbReference type="STRING" id="338188.ERS852397_00018"/>
<feature type="transmembrane region" description="Helical" evidence="11">
    <location>
        <begin position="12"/>
        <end position="35"/>
    </location>
</feature>
<accession>A0A173W8X2</accession>
<comment type="similarity">
    <text evidence="2">Belongs to the YajC family.</text>
</comment>
<dbReference type="PANTHER" id="PTHR33909:SF1">
    <property type="entry name" value="SEC TRANSLOCON ACCESSORY COMPLEX SUBUNIT YAJC"/>
    <property type="match status" value="1"/>
</dbReference>
<evidence type="ECO:0000313" key="12">
    <source>
        <dbReference type="EMBL" id="CUN35911.1"/>
    </source>
</evidence>
<dbReference type="InterPro" id="IPR003849">
    <property type="entry name" value="Preprotein_translocase_YajC"/>
</dbReference>
<keyword evidence="4" id="KW-0813">Transport</keyword>
<evidence type="ECO:0000256" key="6">
    <source>
        <dbReference type="ARBA" id="ARBA00022692"/>
    </source>
</evidence>
<keyword evidence="8 11" id="KW-1133">Transmembrane helix</keyword>
<dbReference type="PRINTS" id="PR01853">
    <property type="entry name" value="YAJCTRNLCASE"/>
</dbReference>
<dbReference type="GO" id="GO:0015031">
    <property type="term" value="P:protein transport"/>
    <property type="evidence" value="ECO:0007669"/>
    <property type="project" value="UniProtKB-KW"/>
</dbReference>
<dbReference type="SMART" id="SM01323">
    <property type="entry name" value="YajC"/>
    <property type="match status" value="1"/>
</dbReference>
<keyword evidence="10 11" id="KW-0472">Membrane</keyword>
<evidence type="ECO:0000256" key="3">
    <source>
        <dbReference type="ARBA" id="ARBA00014962"/>
    </source>
</evidence>
<evidence type="ECO:0000256" key="11">
    <source>
        <dbReference type="SAM" id="Phobius"/>
    </source>
</evidence>
<evidence type="ECO:0000256" key="1">
    <source>
        <dbReference type="ARBA" id="ARBA00004162"/>
    </source>
</evidence>
<sequence>MNVLTLLLDAPVGAAGGGSMMWIMLIAMFVIMYFFMIRPQNKKQKEIANFRKSLQVNQSVITAGGIHGTIKEINDDYVVLEIASNVKIKIDKNSIFADASAASNQSK</sequence>
<proteinExistence type="inferred from homology"/>
<dbReference type="Proteomes" id="UP000095517">
    <property type="component" value="Unassembled WGS sequence"/>
</dbReference>
<keyword evidence="6 11" id="KW-0812">Transmembrane</keyword>
<evidence type="ECO:0000256" key="9">
    <source>
        <dbReference type="ARBA" id="ARBA00023010"/>
    </source>
</evidence>
<dbReference type="RefSeq" id="WP_007758753.1">
    <property type="nucleotide sequence ID" value="NZ_CABIXA010000001.1"/>
</dbReference>
<keyword evidence="7" id="KW-0653">Protein transport</keyword>
<dbReference type="NCBIfam" id="TIGR00739">
    <property type="entry name" value="yajC"/>
    <property type="match status" value="1"/>
</dbReference>
<name>A0A173W8X2_9BACE</name>
<evidence type="ECO:0000256" key="2">
    <source>
        <dbReference type="ARBA" id="ARBA00006742"/>
    </source>
</evidence>
<organism evidence="12 13">
    <name type="scientific">Bacteroides finegoldii</name>
    <dbReference type="NCBI Taxonomy" id="338188"/>
    <lineage>
        <taxon>Bacteria</taxon>
        <taxon>Pseudomonadati</taxon>
        <taxon>Bacteroidota</taxon>
        <taxon>Bacteroidia</taxon>
        <taxon>Bacteroidales</taxon>
        <taxon>Bacteroidaceae</taxon>
        <taxon>Bacteroides</taxon>
    </lineage>
</organism>
<gene>
    <name evidence="12" type="primary">yajC</name>
    <name evidence="12" type="ORF">ERS852397_00018</name>
</gene>
<dbReference type="EMBL" id="CYZH01000001">
    <property type="protein sequence ID" value="CUN35911.1"/>
    <property type="molecule type" value="Genomic_DNA"/>
</dbReference>
<evidence type="ECO:0000256" key="8">
    <source>
        <dbReference type="ARBA" id="ARBA00022989"/>
    </source>
</evidence>
<keyword evidence="9" id="KW-0811">Translocation</keyword>
<evidence type="ECO:0000256" key="10">
    <source>
        <dbReference type="ARBA" id="ARBA00023136"/>
    </source>
</evidence>
<evidence type="ECO:0000313" key="13">
    <source>
        <dbReference type="Proteomes" id="UP000095517"/>
    </source>
</evidence>
<dbReference type="GO" id="GO:0005886">
    <property type="term" value="C:plasma membrane"/>
    <property type="evidence" value="ECO:0007669"/>
    <property type="project" value="UniProtKB-SubCell"/>
</dbReference>
<dbReference type="AlphaFoldDB" id="A0A173W8X2"/>
<evidence type="ECO:0000256" key="7">
    <source>
        <dbReference type="ARBA" id="ARBA00022927"/>
    </source>
</evidence>
<reference evidence="12 13" key="1">
    <citation type="submission" date="2015-09" db="EMBL/GenBank/DDBJ databases">
        <authorList>
            <consortium name="Pathogen Informatics"/>
        </authorList>
    </citation>
    <scope>NUCLEOTIDE SEQUENCE [LARGE SCALE GENOMIC DNA]</scope>
    <source>
        <strain evidence="12 13">2789STDY5608840</strain>
    </source>
</reference>
<dbReference type="Pfam" id="PF02699">
    <property type="entry name" value="YajC"/>
    <property type="match status" value="1"/>
</dbReference>
<comment type="subcellular location">
    <subcellularLocation>
        <location evidence="1">Cell membrane</location>
        <topology evidence="1">Single-pass membrane protein</topology>
    </subcellularLocation>
</comment>
<dbReference type="PANTHER" id="PTHR33909">
    <property type="entry name" value="SEC TRANSLOCON ACCESSORY COMPLEX SUBUNIT YAJC"/>
    <property type="match status" value="1"/>
</dbReference>
<keyword evidence="5" id="KW-1003">Cell membrane</keyword>
<evidence type="ECO:0000256" key="4">
    <source>
        <dbReference type="ARBA" id="ARBA00022448"/>
    </source>
</evidence>
<protein>
    <recommendedName>
        <fullName evidence="3">Sec translocon accessory complex subunit YajC</fullName>
    </recommendedName>
</protein>